<evidence type="ECO:0000259" key="2">
    <source>
        <dbReference type="Pfam" id="PF01807"/>
    </source>
</evidence>
<dbReference type="Gene3D" id="3.90.580.10">
    <property type="entry name" value="Zinc finger, CHC2-type domain"/>
    <property type="match status" value="1"/>
</dbReference>
<accession>A0A6J7KTU6</accession>
<evidence type="ECO:0000313" key="3">
    <source>
        <dbReference type="EMBL" id="CAB4958343.1"/>
    </source>
</evidence>
<dbReference type="GO" id="GO:0003677">
    <property type="term" value="F:DNA binding"/>
    <property type="evidence" value="ECO:0007669"/>
    <property type="project" value="InterPro"/>
</dbReference>
<feature type="compositionally biased region" description="Low complexity" evidence="1">
    <location>
        <begin position="244"/>
        <end position="260"/>
    </location>
</feature>
<proteinExistence type="predicted"/>
<sequence>MGEVMRDSEPTAAPARGTSDDASVDLRFAMARAHLALLFPASVGFVELRSKSCASGRWIQRFLPAADLDAVARSGLDLCVDHEVYVGVLSRERRGGGRDDLRRIAATVWADLDSADASRRAAAFTPSPSLLVRSGGPGHAHAYWALDRELPVEQIEALNAALAERLGADGASVDGPRILRLAGTVAHKYEPSVVVAPFDPASGPGPSSPAAADHCGVDGRTPGRGFEPRVRASDLVRLLDPSRPRASAPAPGGSSLGRASAPAIAGVPSAVHRDAAAPGPAGGGDVRRRLETVPPASYVRALTGLEVDAHNKVRCPLHDDHTPSLHVYATAEEGWFCFGCRRGGSIYDLAAALWKRPLRGRGFMDLRDDLLELLFSDVRRP</sequence>
<dbReference type="SUPFAM" id="SSF57783">
    <property type="entry name" value="Zinc beta-ribbon"/>
    <property type="match status" value="1"/>
</dbReference>
<feature type="compositionally biased region" description="Low complexity" evidence="1">
    <location>
        <begin position="201"/>
        <end position="213"/>
    </location>
</feature>
<protein>
    <submittedName>
        <fullName evidence="3">Unannotated protein</fullName>
    </submittedName>
</protein>
<gene>
    <name evidence="3" type="ORF">UFOPK3564_03903</name>
</gene>
<dbReference type="InterPro" id="IPR002694">
    <property type="entry name" value="Znf_CHC2"/>
</dbReference>
<dbReference type="Gene3D" id="3.30.70.1790">
    <property type="entry name" value="RepB DNA-primase, N-terminal domain"/>
    <property type="match status" value="1"/>
</dbReference>
<reference evidence="3" key="1">
    <citation type="submission" date="2020-05" db="EMBL/GenBank/DDBJ databases">
        <authorList>
            <person name="Chiriac C."/>
            <person name="Salcher M."/>
            <person name="Ghai R."/>
            <person name="Kavagutti S V."/>
        </authorList>
    </citation>
    <scope>NUCLEOTIDE SEQUENCE</scope>
</reference>
<dbReference type="AlphaFoldDB" id="A0A6J7KTU6"/>
<organism evidence="3">
    <name type="scientific">freshwater metagenome</name>
    <dbReference type="NCBI Taxonomy" id="449393"/>
    <lineage>
        <taxon>unclassified sequences</taxon>
        <taxon>metagenomes</taxon>
        <taxon>ecological metagenomes</taxon>
    </lineage>
</organism>
<dbReference type="InterPro" id="IPR036977">
    <property type="entry name" value="DNA_primase_Znf_CHC2"/>
</dbReference>
<feature type="region of interest" description="Disordered" evidence="1">
    <location>
        <begin position="201"/>
        <end position="260"/>
    </location>
</feature>
<feature type="domain" description="Zinc finger CHC2-type" evidence="2">
    <location>
        <begin position="312"/>
        <end position="349"/>
    </location>
</feature>
<dbReference type="GO" id="GO:0003899">
    <property type="term" value="F:DNA-directed RNA polymerase activity"/>
    <property type="evidence" value="ECO:0007669"/>
    <property type="project" value="InterPro"/>
</dbReference>
<name>A0A6J7KTU6_9ZZZZ</name>
<evidence type="ECO:0000256" key="1">
    <source>
        <dbReference type="SAM" id="MobiDB-lite"/>
    </source>
</evidence>
<dbReference type="EMBL" id="CAFBMK010000440">
    <property type="protein sequence ID" value="CAB4958343.1"/>
    <property type="molecule type" value="Genomic_DNA"/>
</dbReference>
<dbReference type="GO" id="GO:0006260">
    <property type="term" value="P:DNA replication"/>
    <property type="evidence" value="ECO:0007669"/>
    <property type="project" value="InterPro"/>
</dbReference>
<dbReference type="Pfam" id="PF01807">
    <property type="entry name" value="Zn_ribbon_DnaG"/>
    <property type="match status" value="1"/>
</dbReference>
<dbReference type="GO" id="GO:0008270">
    <property type="term" value="F:zinc ion binding"/>
    <property type="evidence" value="ECO:0007669"/>
    <property type="project" value="InterPro"/>
</dbReference>